<keyword evidence="3" id="KW-1185">Reference proteome</keyword>
<accession>A0ABS1MDU3</accession>
<evidence type="ECO:0000256" key="1">
    <source>
        <dbReference type="SAM" id="MobiDB-lite"/>
    </source>
</evidence>
<dbReference type="InterPro" id="IPR045684">
    <property type="entry name" value="DUF6191"/>
</dbReference>
<reference evidence="2 3" key="1">
    <citation type="submission" date="2021-01" db="EMBL/GenBank/DDBJ databases">
        <title>WGS of actinomycetes isolated from Thailand.</title>
        <authorList>
            <person name="Thawai C."/>
        </authorList>
    </citation>
    <scope>NUCLEOTIDE SEQUENCE [LARGE SCALE GENOMIC DNA]</scope>
    <source>
        <strain evidence="2 3">LPG 2</strain>
    </source>
</reference>
<sequence length="102" mass="10975">MSFLYWLLLLLAVAIFINRLIAWAESRGWIPARPETPPTGGGGVAGLLLDLQALTAPSAQHTAEERRSKDMQGEQLSTGADPFGVDIDAGVVHLRKPPPSDE</sequence>
<dbReference type="RefSeq" id="WP_201953821.1">
    <property type="nucleotide sequence ID" value="NZ_JAERRJ010000012.1"/>
</dbReference>
<gene>
    <name evidence="2" type="ORF">JK358_28935</name>
</gene>
<evidence type="ECO:0008006" key="4">
    <source>
        <dbReference type="Google" id="ProtNLM"/>
    </source>
</evidence>
<dbReference type="Pfam" id="PF19690">
    <property type="entry name" value="DUF6191"/>
    <property type="match status" value="1"/>
</dbReference>
<feature type="region of interest" description="Disordered" evidence="1">
    <location>
        <begin position="57"/>
        <end position="85"/>
    </location>
</feature>
<protein>
    <recommendedName>
        <fullName evidence="4">DUF2973 domain-containing protein</fullName>
    </recommendedName>
</protein>
<proteinExistence type="predicted"/>
<dbReference type="EMBL" id="JAERRJ010000012">
    <property type="protein sequence ID" value="MBL1078439.1"/>
    <property type="molecule type" value="Genomic_DNA"/>
</dbReference>
<comment type="caution">
    <text evidence="2">The sequence shown here is derived from an EMBL/GenBank/DDBJ whole genome shotgun (WGS) entry which is preliminary data.</text>
</comment>
<feature type="compositionally biased region" description="Basic and acidic residues" evidence="1">
    <location>
        <begin position="62"/>
        <end position="72"/>
    </location>
</feature>
<evidence type="ECO:0000313" key="3">
    <source>
        <dbReference type="Proteomes" id="UP000602198"/>
    </source>
</evidence>
<organism evidence="2 3">
    <name type="scientific">Nocardia acididurans</name>
    <dbReference type="NCBI Taxonomy" id="2802282"/>
    <lineage>
        <taxon>Bacteria</taxon>
        <taxon>Bacillati</taxon>
        <taxon>Actinomycetota</taxon>
        <taxon>Actinomycetes</taxon>
        <taxon>Mycobacteriales</taxon>
        <taxon>Nocardiaceae</taxon>
        <taxon>Nocardia</taxon>
    </lineage>
</organism>
<name>A0ABS1MDU3_9NOCA</name>
<dbReference type="Proteomes" id="UP000602198">
    <property type="component" value="Unassembled WGS sequence"/>
</dbReference>
<evidence type="ECO:0000313" key="2">
    <source>
        <dbReference type="EMBL" id="MBL1078439.1"/>
    </source>
</evidence>